<protein>
    <submittedName>
        <fullName evidence="2">Uncharacterized protein</fullName>
    </submittedName>
</protein>
<reference evidence="2 3" key="1">
    <citation type="submission" date="2016-11" db="EMBL/GenBank/DDBJ databases">
        <authorList>
            <person name="Jaros S."/>
            <person name="Januszkiewicz K."/>
            <person name="Wedrychowicz H."/>
        </authorList>
    </citation>
    <scope>NUCLEOTIDE SEQUENCE [LARGE SCALE GENOMIC DNA]</scope>
    <source>
        <strain evidence="2 3">OK807</strain>
    </source>
</reference>
<dbReference type="EMBL" id="FPJO01000032">
    <property type="protein sequence ID" value="SFY42863.1"/>
    <property type="molecule type" value="Genomic_DNA"/>
</dbReference>
<dbReference type="STRING" id="1893.SAMN02787144_103248"/>
<evidence type="ECO:0000256" key="1">
    <source>
        <dbReference type="SAM" id="MobiDB-lite"/>
    </source>
</evidence>
<dbReference type="Proteomes" id="UP000181909">
    <property type="component" value="Unassembled WGS sequence"/>
</dbReference>
<gene>
    <name evidence="2" type="ORF">SAMN02787144_103248</name>
</gene>
<evidence type="ECO:0000313" key="2">
    <source>
        <dbReference type="EMBL" id="SFY42863.1"/>
    </source>
</evidence>
<sequence length="83" mass="8621">MEFFEHQGGSNLHLKWTEPGGSKIPVLQSAFRLPDGFAYDGAIAATVLADGRTLKLDFAQKPLVGSEPSARGTAAADAPPAPG</sequence>
<feature type="compositionally biased region" description="Low complexity" evidence="1">
    <location>
        <begin position="74"/>
        <end position="83"/>
    </location>
</feature>
<name>A0A1K2F4W7_STRAR</name>
<feature type="region of interest" description="Disordered" evidence="1">
    <location>
        <begin position="64"/>
        <end position="83"/>
    </location>
</feature>
<proteinExistence type="predicted"/>
<organism evidence="2 3">
    <name type="scientific">Streptomyces atratus</name>
    <dbReference type="NCBI Taxonomy" id="1893"/>
    <lineage>
        <taxon>Bacteria</taxon>
        <taxon>Bacillati</taxon>
        <taxon>Actinomycetota</taxon>
        <taxon>Actinomycetes</taxon>
        <taxon>Kitasatosporales</taxon>
        <taxon>Streptomycetaceae</taxon>
        <taxon>Streptomyces</taxon>
    </lineage>
</organism>
<accession>A0A1K2F4W7</accession>
<evidence type="ECO:0000313" key="3">
    <source>
        <dbReference type="Proteomes" id="UP000181909"/>
    </source>
</evidence>
<dbReference type="AlphaFoldDB" id="A0A1K2F4W7"/>